<dbReference type="EMBL" id="WXEY01000031">
    <property type="protein sequence ID" value="MZP31286.1"/>
    <property type="molecule type" value="Genomic_DNA"/>
</dbReference>
<gene>
    <name evidence="1" type="ORF">GTO91_16385</name>
</gene>
<dbReference type="Proteomes" id="UP000463470">
    <property type="component" value="Unassembled WGS sequence"/>
</dbReference>
<keyword evidence="2" id="KW-1185">Reference proteome</keyword>
<reference evidence="1 2" key="1">
    <citation type="submission" date="2020-01" db="EMBL/GenBank/DDBJ databases">
        <title>Whole-genome sequence of Heliobacterium undosum DSM 13378.</title>
        <authorList>
            <person name="Kyndt J.A."/>
            <person name="Meyer T.E."/>
        </authorList>
    </citation>
    <scope>NUCLEOTIDE SEQUENCE [LARGE SCALE GENOMIC DNA]</scope>
    <source>
        <strain evidence="1 2">DSM 13378</strain>
    </source>
</reference>
<evidence type="ECO:0000313" key="2">
    <source>
        <dbReference type="Proteomes" id="UP000463470"/>
    </source>
</evidence>
<dbReference type="AlphaFoldDB" id="A0A845L6F7"/>
<protein>
    <submittedName>
        <fullName evidence="1">Quinate 5-dehydrogenase</fullName>
    </submittedName>
</protein>
<organism evidence="1 2">
    <name type="scientific">Heliomicrobium undosum</name>
    <dbReference type="NCBI Taxonomy" id="121734"/>
    <lineage>
        <taxon>Bacteria</taxon>
        <taxon>Bacillati</taxon>
        <taxon>Bacillota</taxon>
        <taxon>Clostridia</taxon>
        <taxon>Eubacteriales</taxon>
        <taxon>Heliobacteriaceae</taxon>
        <taxon>Heliomicrobium</taxon>
    </lineage>
</organism>
<sequence length="326" mass="36754">MKRVVSISLGSSKRDHQAEVEVLGKKVRLERRGMDGDYGRAIEMIRALDGQVDAIGLGGIDLYLRAGNRRYTLRDGRRLAQAARQSPVVDGSNLKDHWERQVVETLAADGLIRPGQRVLLVCAVDRYGLAEAFFRQGCQVTFGDLMFGCGLPLPIRSLQALNHFSRVIIPVISQLPFHWIYPTGSRQEQMKPRFPHVFREAEVVAGDFHFIRRYMPADMRGKIVLTNTVTDADVLLLRERGVDTLVTTTPELSGRSFGTNVMEGLLVALAERRPEEITPEEYRHWLARFGFQPRVEKVSSRQTTAGGRHETLCLHHSSPYRCGHSP</sequence>
<name>A0A845L6F7_9FIRM</name>
<dbReference type="OrthoDB" id="9780944at2"/>
<dbReference type="RefSeq" id="WP_161259803.1">
    <property type="nucleotide sequence ID" value="NZ_WXEY01000031.1"/>
</dbReference>
<accession>A0A845L6F7</accession>
<comment type="caution">
    <text evidence="1">The sequence shown here is derived from an EMBL/GenBank/DDBJ whole genome shotgun (WGS) entry which is preliminary data.</text>
</comment>
<proteinExistence type="predicted"/>
<evidence type="ECO:0000313" key="1">
    <source>
        <dbReference type="EMBL" id="MZP31286.1"/>
    </source>
</evidence>